<dbReference type="PROSITE" id="PS51257">
    <property type="entry name" value="PROKAR_LIPOPROTEIN"/>
    <property type="match status" value="1"/>
</dbReference>
<sequence>MSTYRRMRTIAAAIATLFLISCQQSAENGNTNPATPSATDSASEVSADTSTLFQDGSLTVGVLTTPYNLETDYVALEQHLEAEFGENVDVRIDSVALSGNDGFAQVRNQIVQKQWDVAFTTSPMMSVAAINNDYQFAARMFPQASQFESVLFVRKDSPIQGISDLTPDIKLALGDFNSAAAFYIPVYDLYGKTLQVDLGNTNTQSTIEKVKSGQIDVGSGAYQIVENDDSLRAISRSRSIPLSGVYLSPDLSDLEREAISRSLENAPDDVKNSAKYGEGEEPDYQYFIGITNRVDEVLGCVDWQQQPVQLFCENTATQSIPTGTTISGQVNGYQVEGETINFILNGEDGTVYRVIVPRTLLDRIPNGVPLPGLHGKTFQIVGIEPQDNRGTLELTVTTAEQLQIDG</sequence>
<keyword evidence="3" id="KW-1185">Reference proteome</keyword>
<feature type="chain" id="PRO_5038124725" evidence="1">
    <location>
        <begin position="27"/>
        <end position="406"/>
    </location>
</feature>
<dbReference type="RefSeq" id="WP_264321774.1">
    <property type="nucleotide sequence ID" value="NZ_JADEXN010000213.1"/>
</dbReference>
<name>A0A928Z7L8_9CYAN</name>
<dbReference type="Proteomes" id="UP000621799">
    <property type="component" value="Unassembled WGS sequence"/>
</dbReference>
<comment type="caution">
    <text evidence="2">The sequence shown here is derived from an EMBL/GenBank/DDBJ whole genome shotgun (WGS) entry which is preliminary data.</text>
</comment>
<reference evidence="2" key="1">
    <citation type="submission" date="2020-10" db="EMBL/GenBank/DDBJ databases">
        <authorList>
            <person name="Castelo-Branco R."/>
            <person name="Eusebio N."/>
            <person name="Adriana R."/>
            <person name="Vieira A."/>
            <person name="Brugerolle De Fraissinette N."/>
            <person name="Rezende De Castro R."/>
            <person name="Schneider M.P."/>
            <person name="Vasconcelos V."/>
            <person name="Leao P.N."/>
        </authorList>
    </citation>
    <scope>NUCLEOTIDE SEQUENCE</scope>
    <source>
        <strain evidence="2">LEGE 11467</strain>
    </source>
</reference>
<dbReference type="Gene3D" id="3.40.190.10">
    <property type="entry name" value="Periplasmic binding protein-like II"/>
    <property type="match status" value="2"/>
</dbReference>
<proteinExistence type="predicted"/>
<organism evidence="2 3">
    <name type="scientific">Zarconia navalis LEGE 11467</name>
    <dbReference type="NCBI Taxonomy" id="1828826"/>
    <lineage>
        <taxon>Bacteria</taxon>
        <taxon>Bacillati</taxon>
        <taxon>Cyanobacteriota</taxon>
        <taxon>Cyanophyceae</taxon>
        <taxon>Oscillatoriophycideae</taxon>
        <taxon>Oscillatoriales</taxon>
        <taxon>Oscillatoriales incertae sedis</taxon>
        <taxon>Zarconia</taxon>
        <taxon>Zarconia navalis</taxon>
    </lineage>
</organism>
<dbReference type="Pfam" id="PF12974">
    <property type="entry name" value="Phosphonate-bd"/>
    <property type="match status" value="1"/>
</dbReference>
<gene>
    <name evidence="2" type="ORF">IQ235_12355</name>
</gene>
<evidence type="ECO:0000313" key="3">
    <source>
        <dbReference type="Proteomes" id="UP000621799"/>
    </source>
</evidence>
<keyword evidence="1" id="KW-0732">Signal</keyword>
<feature type="signal peptide" evidence="1">
    <location>
        <begin position="1"/>
        <end position="26"/>
    </location>
</feature>
<evidence type="ECO:0000256" key="1">
    <source>
        <dbReference type="SAM" id="SignalP"/>
    </source>
</evidence>
<dbReference type="SUPFAM" id="SSF53850">
    <property type="entry name" value="Periplasmic binding protein-like II"/>
    <property type="match status" value="1"/>
</dbReference>
<accession>A0A928Z7L8</accession>
<evidence type="ECO:0000313" key="2">
    <source>
        <dbReference type="EMBL" id="MBE9041572.1"/>
    </source>
</evidence>
<dbReference type="AlphaFoldDB" id="A0A928Z7L8"/>
<protein>
    <submittedName>
        <fullName evidence="2">PhnD/SsuA/transferrin family substrate-binding protein</fullName>
    </submittedName>
</protein>
<dbReference type="EMBL" id="JADEXN010000213">
    <property type="protein sequence ID" value="MBE9041572.1"/>
    <property type="molecule type" value="Genomic_DNA"/>
</dbReference>